<dbReference type="RefSeq" id="WP_012608968.1">
    <property type="nucleotide sequence ID" value="NC_011766.1"/>
</dbReference>
<dbReference type="InterPro" id="IPR001926">
    <property type="entry name" value="TrpB-like_PALP"/>
</dbReference>
<dbReference type="eggNOG" id="arCOG01434">
    <property type="taxonomic scope" value="Archaea"/>
</dbReference>
<proteinExistence type="predicted"/>
<reference evidence="5 6" key="1">
    <citation type="journal article" date="2009" name="J. Bacteriol.">
        <title>Complete genome sequence of the anaerobic, protein-degrading hyperthermophilic crenarchaeon Desulfurococcus kamchatkensis.</title>
        <authorList>
            <person name="Ravin N.V."/>
            <person name="Mardanov A.V."/>
            <person name="Beletsky A.V."/>
            <person name="Kublanov I.V."/>
            <person name="Kolganova T.V."/>
            <person name="Lebedinsky A.V."/>
            <person name="Chernyh N.A."/>
            <person name="Bonch-Osmolovskaya E.A."/>
            <person name="Skryabin K.G."/>
        </authorList>
    </citation>
    <scope>NUCLEOTIDE SEQUENCE [LARGE SCALE GENOMIC DNA]</scope>
    <source>
        <strain evidence="6">DSM 18924 / JCM 16383 / VKM B-2413 / 1221n</strain>
    </source>
</reference>
<dbReference type="AlphaFoldDB" id="B8D696"/>
<dbReference type="Pfam" id="PF00291">
    <property type="entry name" value="PALP"/>
    <property type="match status" value="1"/>
</dbReference>
<dbReference type="GeneID" id="7171357"/>
<evidence type="ECO:0000259" key="4">
    <source>
        <dbReference type="Pfam" id="PF00291"/>
    </source>
</evidence>
<feature type="domain" description="Tryptophan synthase beta chain-like PALP" evidence="4">
    <location>
        <begin position="61"/>
        <end position="345"/>
    </location>
</feature>
<dbReference type="STRING" id="490899.DKAM_1301"/>
<sequence>MKWKCNHCGFEADAFSEYHWRCPRCGGPLDLVYDGKLEKTSSKNIWEKYGGTIPLKPEKTRREGNTPLVEEKIDGMTLLFKLEYLNPGGSFKDRGSTLAIYYAYKLGFKNVIEDTSGNTGISVALYSRLYNLKTRIYMPKTAPPGKKKVIKALDAEIIEAPTRGDATEMVLKEALTGAYYVAHTWSYFYIMGASTIAWEVLEEDVPDYVISPIGSGGLFLGLVKGFEKALEAGWITKMPRFIGVQGYSTQPVYKAFKGVTQPGEDSSLADGIMVPNPPRLNEIVNALHKYQGDVILVGNTEILRAWRELWELGFLVEPTSASIYAALEKIKNQLSGKKVLLVLTGSGLKNIPDI</sequence>
<evidence type="ECO:0000256" key="1">
    <source>
        <dbReference type="ARBA" id="ARBA00001933"/>
    </source>
</evidence>
<keyword evidence="2" id="KW-0663">Pyridoxal phosphate</keyword>
<dbReference type="InterPro" id="IPR036052">
    <property type="entry name" value="TrpB-like_PALP_sf"/>
</dbReference>
<dbReference type="CDD" id="cd00350">
    <property type="entry name" value="rubredoxin_like"/>
    <property type="match status" value="1"/>
</dbReference>
<organism evidence="5 6">
    <name type="scientific">Desulfurococcus amylolyticus (strain DSM 18924 / JCM 16383 / VKM B-2413 / 1221n)</name>
    <name type="common">Desulfurococcus kamchatkensis</name>
    <dbReference type="NCBI Taxonomy" id="490899"/>
    <lineage>
        <taxon>Archaea</taxon>
        <taxon>Thermoproteota</taxon>
        <taxon>Thermoprotei</taxon>
        <taxon>Desulfurococcales</taxon>
        <taxon>Desulfurococcaceae</taxon>
        <taxon>Desulfurococcus</taxon>
    </lineage>
</organism>
<keyword evidence="3" id="KW-0456">Lyase</keyword>
<evidence type="ECO:0000313" key="5">
    <source>
        <dbReference type="EMBL" id="ACL11627.1"/>
    </source>
</evidence>
<gene>
    <name evidence="5" type="ordered locus">DKAM_1301</name>
</gene>
<dbReference type="EMBL" id="CP001140">
    <property type="protein sequence ID" value="ACL11627.1"/>
    <property type="molecule type" value="Genomic_DNA"/>
</dbReference>
<comment type="cofactor">
    <cofactor evidence="1">
        <name>pyridoxal 5'-phosphate</name>
        <dbReference type="ChEBI" id="CHEBI:597326"/>
    </cofactor>
</comment>
<evidence type="ECO:0000256" key="2">
    <source>
        <dbReference type="ARBA" id="ARBA00022898"/>
    </source>
</evidence>
<dbReference type="KEGG" id="dka:DKAM_1301"/>
<name>B8D696_DESA1</name>
<dbReference type="HOGENOM" id="CLU_028142_4_0_2"/>
<dbReference type="GO" id="GO:0006567">
    <property type="term" value="P:L-threonine catabolic process"/>
    <property type="evidence" value="ECO:0007669"/>
    <property type="project" value="TreeGrafter"/>
</dbReference>
<dbReference type="GO" id="GO:0003941">
    <property type="term" value="F:L-serine ammonia-lyase activity"/>
    <property type="evidence" value="ECO:0007669"/>
    <property type="project" value="TreeGrafter"/>
</dbReference>
<dbReference type="GO" id="GO:0006565">
    <property type="term" value="P:L-serine catabolic process"/>
    <property type="evidence" value="ECO:0007669"/>
    <property type="project" value="TreeGrafter"/>
</dbReference>
<dbReference type="SUPFAM" id="SSF53686">
    <property type="entry name" value="Tryptophan synthase beta subunit-like PLP-dependent enzymes"/>
    <property type="match status" value="1"/>
</dbReference>
<dbReference type="PANTHER" id="PTHR48078:SF6">
    <property type="entry name" value="L-THREONINE DEHYDRATASE CATABOLIC TDCB"/>
    <property type="match status" value="1"/>
</dbReference>
<accession>B8D696</accession>
<dbReference type="GO" id="GO:0004794">
    <property type="term" value="F:threonine deaminase activity"/>
    <property type="evidence" value="ECO:0007669"/>
    <property type="project" value="TreeGrafter"/>
</dbReference>
<evidence type="ECO:0000256" key="3">
    <source>
        <dbReference type="ARBA" id="ARBA00023239"/>
    </source>
</evidence>
<dbReference type="GO" id="GO:0009097">
    <property type="term" value="P:isoleucine biosynthetic process"/>
    <property type="evidence" value="ECO:0007669"/>
    <property type="project" value="TreeGrafter"/>
</dbReference>
<dbReference type="Gene3D" id="3.40.50.1100">
    <property type="match status" value="2"/>
</dbReference>
<protein>
    <submittedName>
        <fullName evidence="5">Threonine synthase</fullName>
    </submittedName>
</protein>
<evidence type="ECO:0000313" key="6">
    <source>
        <dbReference type="Proteomes" id="UP000006903"/>
    </source>
</evidence>
<dbReference type="InterPro" id="IPR050147">
    <property type="entry name" value="Ser/Thr_Dehydratase"/>
</dbReference>
<dbReference type="PANTHER" id="PTHR48078">
    <property type="entry name" value="THREONINE DEHYDRATASE, MITOCHONDRIAL-RELATED"/>
    <property type="match status" value="1"/>
</dbReference>
<dbReference type="Proteomes" id="UP000006903">
    <property type="component" value="Chromosome"/>
</dbReference>